<reference evidence="1" key="1">
    <citation type="submission" date="2021-01" db="EMBL/GenBank/DDBJ databases">
        <authorList>
            <person name="Corre E."/>
            <person name="Pelletier E."/>
            <person name="Niang G."/>
            <person name="Scheremetjew M."/>
            <person name="Finn R."/>
            <person name="Kale V."/>
            <person name="Holt S."/>
            <person name="Cochrane G."/>
            <person name="Meng A."/>
            <person name="Brown T."/>
            <person name="Cohen L."/>
        </authorList>
    </citation>
    <scope>NUCLEOTIDE SEQUENCE</scope>
    <source>
        <strain evidence="1">ECT3854</strain>
    </source>
</reference>
<organism evidence="1">
    <name type="scientific">Cyclophora tenuis</name>
    <name type="common">Marine diatom</name>
    <dbReference type="NCBI Taxonomy" id="216820"/>
    <lineage>
        <taxon>Eukaryota</taxon>
        <taxon>Sar</taxon>
        <taxon>Stramenopiles</taxon>
        <taxon>Ochrophyta</taxon>
        <taxon>Bacillariophyta</taxon>
        <taxon>Fragilariophyceae</taxon>
        <taxon>Fragilariophycidae</taxon>
        <taxon>Cyclophorales</taxon>
        <taxon>Cyclophoraceae</taxon>
        <taxon>Cyclophora</taxon>
    </lineage>
</organism>
<protein>
    <submittedName>
        <fullName evidence="1">Uncharacterized protein</fullName>
    </submittedName>
</protein>
<accession>A0A7S1D9F6</accession>
<gene>
    <name evidence="1" type="ORF">CTEN0397_LOCUS12134</name>
</gene>
<sequence length="149" mass="17165">MNLVHRTNYWGRCIDPSSRDKEVPFPVIWTQCAYRHGGCCRGFGCRAVSVLNSDFVNDFDGRWRLYKISENAGYSDGHYFYKFVALPAGMRGNGKRSCSRRGWTYLGDFSARNAVQELRSLLKPYQRGDYSDYDINHIHIGLMFDDLAA</sequence>
<proteinExistence type="predicted"/>
<evidence type="ECO:0000313" key="1">
    <source>
        <dbReference type="EMBL" id="CAD8941068.1"/>
    </source>
</evidence>
<dbReference type="EMBL" id="HBFW01018918">
    <property type="protein sequence ID" value="CAD8941068.1"/>
    <property type="molecule type" value="Transcribed_RNA"/>
</dbReference>
<name>A0A7S1D9F6_CYCTE</name>
<dbReference type="AlphaFoldDB" id="A0A7S1D9F6"/>